<dbReference type="Proteomes" id="UP001207930">
    <property type="component" value="Unassembled WGS sequence"/>
</dbReference>
<keyword evidence="1" id="KW-0472">Membrane</keyword>
<protein>
    <submittedName>
        <fullName evidence="2">Uncharacterized protein</fullName>
    </submittedName>
</protein>
<evidence type="ECO:0000313" key="3">
    <source>
        <dbReference type="Proteomes" id="UP001207930"/>
    </source>
</evidence>
<feature type="transmembrane region" description="Helical" evidence="1">
    <location>
        <begin position="63"/>
        <end position="85"/>
    </location>
</feature>
<keyword evidence="1" id="KW-1133">Transmembrane helix</keyword>
<feature type="transmembrane region" description="Helical" evidence="1">
    <location>
        <begin position="539"/>
        <end position="558"/>
    </location>
</feature>
<feature type="transmembrane region" description="Helical" evidence="1">
    <location>
        <begin position="463"/>
        <end position="483"/>
    </location>
</feature>
<evidence type="ECO:0000256" key="1">
    <source>
        <dbReference type="SAM" id="Phobius"/>
    </source>
</evidence>
<feature type="transmembrane region" description="Helical" evidence="1">
    <location>
        <begin position="637"/>
        <end position="655"/>
    </location>
</feature>
<comment type="caution">
    <text evidence="2">The sequence shown here is derived from an EMBL/GenBank/DDBJ whole genome shotgun (WGS) entry which is preliminary data.</text>
</comment>
<keyword evidence="1" id="KW-0812">Transmembrane</keyword>
<organism evidence="2 3">
    <name type="scientific">Luteolibacter flavescens</name>
    <dbReference type="NCBI Taxonomy" id="1859460"/>
    <lineage>
        <taxon>Bacteria</taxon>
        <taxon>Pseudomonadati</taxon>
        <taxon>Verrucomicrobiota</taxon>
        <taxon>Verrucomicrobiia</taxon>
        <taxon>Verrucomicrobiales</taxon>
        <taxon>Verrucomicrobiaceae</taxon>
        <taxon>Luteolibacter</taxon>
    </lineage>
</organism>
<feature type="transmembrane region" description="Helical" evidence="1">
    <location>
        <begin position="422"/>
        <end position="442"/>
    </location>
</feature>
<sequence>MPDPSPDFLDTAVRGFEDNAELQIIAKRELEEAMWGAPETGDSPEIMQSRLDAVDRRTSRWQLWSVLAMAVTSLVLFAWTAWSFYSKRDEILWFDSIGDWTYYHDIPEEKLTEGLTSAQKLLLLGDQQARPEGDKMKPLWQSDPDNPVYLAEHARTWISKEKTMPSELWSECLRIDPDNGYHHYLAALAASHKVVEEIRPPRTPGSPKPAREYHILDEPGLNRSIDHLLACAAAPEFRSHEKELWNSRLELLPETDDILSSAPNADYIFGDKIAQIFSFSLVPIISAGAQECLRKGDRDRLVAIIRAWDDLLLRKMEDERLTAISALGLRSFVRMPLDNFIAAADGLGLEEEAKALRKKKEIFEQNVSPLAAAMGDTEAKRQAKLHGGLFLGSGLSVEPLSEEEIRPTRMAEYSLMDRIAALPGWTILALLSIFTVCYRFRANGLVKLLSARLSHLATERDHLWIIGWGVLFPFLLSLVLIHLTPLGGRAWNFHAHGGFIVFGQLLAIVFVMLLVPLILARRRLSQRAGRLGLHGGRSIFGWFAVSACVLAFPAFYIAQQVMVPNELMPSDGILNAPSFIDLDPGEAAMPGKAWLKVGIGLLAFAVVYGLISLLISLFSSRRQLLRRVILSRMLAPIYLAGTLVFAISMPILHAVERHWVTRDMSLKFLPENSGLGIHEARAIELDQQQLRRLLQESQ</sequence>
<feature type="transmembrane region" description="Helical" evidence="1">
    <location>
        <begin position="593"/>
        <end position="617"/>
    </location>
</feature>
<name>A0ABT3FUU6_9BACT</name>
<gene>
    <name evidence="2" type="ORF">OKA04_21695</name>
</gene>
<evidence type="ECO:0000313" key="2">
    <source>
        <dbReference type="EMBL" id="MCW1887366.1"/>
    </source>
</evidence>
<accession>A0ABT3FUU6</accession>
<keyword evidence="3" id="KW-1185">Reference proteome</keyword>
<dbReference type="EMBL" id="JAPDDS010000017">
    <property type="protein sequence ID" value="MCW1887366.1"/>
    <property type="molecule type" value="Genomic_DNA"/>
</dbReference>
<reference evidence="2 3" key="1">
    <citation type="submission" date="2022-10" db="EMBL/GenBank/DDBJ databases">
        <title>Luteolibacter flavescens strain MCCC 1K03193, whole genome shotgun sequencing project.</title>
        <authorList>
            <person name="Zhao G."/>
            <person name="Shen L."/>
        </authorList>
    </citation>
    <scope>NUCLEOTIDE SEQUENCE [LARGE SCALE GENOMIC DNA]</scope>
    <source>
        <strain evidence="2 3">MCCC 1K03193</strain>
    </source>
</reference>
<proteinExistence type="predicted"/>
<feature type="transmembrane region" description="Helical" evidence="1">
    <location>
        <begin position="495"/>
        <end position="519"/>
    </location>
</feature>